<sequence length="100" mass="11604">MRYILKNQLVCGVPSLSEKLSKVGLEHQLATLYTPQQNGVSERKNKSIMEMTRCMLHQKELPKKQWVETSNMTILIQNILPTQALQNQTPFEAWFSFKPL</sequence>
<dbReference type="PANTHER" id="PTHR42648">
    <property type="entry name" value="TRANSPOSASE, PUTATIVE-RELATED"/>
    <property type="match status" value="1"/>
</dbReference>
<evidence type="ECO:0000313" key="2">
    <source>
        <dbReference type="EMBL" id="RDX58806.1"/>
    </source>
</evidence>
<feature type="domain" description="Integrase catalytic" evidence="1">
    <location>
        <begin position="1"/>
        <end position="98"/>
    </location>
</feature>
<dbReference type="PROSITE" id="PS50994">
    <property type="entry name" value="INTEGRASE"/>
    <property type="match status" value="1"/>
</dbReference>
<gene>
    <name evidence="2" type="primary">GIP</name>
    <name evidence="2" type="ORF">CR513_61960</name>
</gene>
<reference evidence="2" key="1">
    <citation type="submission" date="2018-05" db="EMBL/GenBank/DDBJ databases">
        <title>Draft genome of Mucuna pruriens seed.</title>
        <authorList>
            <person name="Nnadi N.E."/>
            <person name="Vos R."/>
            <person name="Hasami M.H."/>
            <person name="Devisetty U.K."/>
            <person name="Aguiy J.C."/>
        </authorList>
    </citation>
    <scope>NUCLEOTIDE SEQUENCE [LARGE SCALE GENOMIC DNA]</scope>
    <source>
        <strain evidence="2">JCA_2017</strain>
    </source>
</reference>
<dbReference type="InterPro" id="IPR001584">
    <property type="entry name" value="Integrase_cat-core"/>
</dbReference>
<name>A0A371E1N2_MUCPR</name>
<dbReference type="OrthoDB" id="1749397at2759"/>
<dbReference type="Proteomes" id="UP000257109">
    <property type="component" value="Unassembled WGS sequence"/>
</dbReference>
<dbReference type="InterPro" id="IPR039537">
    <property type="entry name" value="Retrotran_Ty1/copia-like"/>
</dbReference>
<keyword evidence="3" id="KW-1185">Reference proteome</keyword>
<feature type="non-terminal residue" evidence="2">
    <location>
        <position position="1"/>
    </location>
</feature>
<dbReference type="InterPro" id="IPR036397">
    <property type="entry name" value="RNaseH_sf"/>
</dbReference>
<dbReference type="GO" id="GO:0015074">
    <property type="term" value="P:DNA integration"/>
    <property type="evidence" value="ECO:0007669"/>
    <property type="project" value="InterPro"/>
</dbReference>
<dbReference type="PANTHER" id="PTHR42648:SF18">
    <property type="entry name" value="RETROTRANSPOSON, UNCLASSIFIED-LIKE PROTEIN"/>
    <property type="match status" value="1"/>
</dbReference>
<protein>
    <submittedName>
        <fullName evidence="2">Copia protein</fullName>
    </submittedName>
</protein>
<organism evidence="2 3">
    <name type="scientific">Mucuna pruriens</name>
    <name type="common">Velvet bean</name>
    <name type="synonym">Dolichos pruriens</name>
    <dbReference type="NCBI Taxonomy" id="157652"/>
    <lineage>
        <taxon>Eukaryota</taxon>
        <taxon>Viridiplantae</taxon>
        <taxon>Streptophyta</taxon>
        <taxon>Embryophyta</taxon>
        <taxon>Tracheophyta</taxon>
        <taxon>Spermatophyta</taxon>
        <taxon>Magnoliopsida</taxon>
        <taxon>eudicotyledons</taxon>
        <taxon>Gunneridae</taxon>
        <taxon>Pentapetalae</taxon>
        <taxon>rosids</taxon>
        <taxon>fabids</taxon>
        <taxon>Fabales</taxon>
        <taxon>Fabaceae</taxon>
        <taxon>Papilionoideae</taxon>
        <taxon>50 kb inversion clade</taxon>
        <taxon>NPAAA clade</taxon>
        <taxon>indigoferoid/millettioid clade</taxon>
        <taxon>Phaseoleae</taxon>
        <taxon>Mucuna</taxon>
    </lineage>
</organism>
<dbReference type="EMBL" id="QJKJ01017251">
    <property type="protein sequence ID" value="RDX58806.1"/>
    <property type="molecule type" value="Genomic_DNA"/>
</dbReference>
<evidence type="ECO:0000259" key="1">
    <source>
        <dbReference type="PROSITE" id="PS50994"/>
    </source>
</evidence>
<dbReference type="GO" id="GO:0003676">
    <property type="term" value="F:nucleic acid binding"/>
    <property type="evidence" value="ECO:0007669"/>
    <property type="project" value="InterPro"/>
</dbReference>
<dbReference type="STRING" id="157652.A0A371E1N2"/>
<accession>A0A371E1N2</accession>
<dbReference type="AlphaFoldDB" id="A0A371E1N2"/>
<comment type="caution">
    <text evidence="2">The sequence shown here is derived from an EMBL/GenBank/DDBJ whole genome shotgun (WGS) entry which is preliminary data.</text>
</comment>
<evidence type="ECO:0000313" key="3">
    <source>
        <dbReference type="Proteomes" id="UP000257109"/>
    </source>
</evidence>
<dbReference type="InterPro" id="IPR012337">
    <property type="entry name" value="RNaseH-like_sf"/>
</dbReference>
<proteinExistence type="predicted"/>
<dbReference type="SUPFAM" id="SSF53098">
    <property type="entry name" value="Ribonuclease H-like"/>
    <property type="match status" value="1"/>
</dbReference>
<dbReference type="Gene3D" id="3.30.420.10">
    <property type="entry name" value="Ribonuclease H-like superfamily/Ribonuclease H"/>
    <property type="match status" value="1"/>
</dbReference>